<evidence type="ECO:0000313" key="1">
    <source>
        <dbReference type="EMBL" id="SFG15363.1"/>
    </source>
</evidence>
<dbReference type="Pfam" id="PF14094">
    <property type="entry name" value="DUF4272"/>
    <property type="match status" value="1"/>
</dbReference>
<evidence type="ECO:0000313" key="2">
    <source>
        <dbReference type="Proteomes" id="UP000198661"/>
    </source>
</evidence>
<name>A0A1I2PIV9_9BACL</name>
<dbReference type="Proteomes" id="UP000198661">
    <property type="component" value="Unassembled WGS sequence"/>
</dbReference>
<gene>
    <name evidence="1" type="ORF">SAMN04488025_11816</name>
</gene>
<dbReference type="InterPro" id="IPR025368">
    <property type="entry name" value="DUF4272"/>
</dbReference>
<organism evidence="1 2">
    <name type="scientific">Planifilum fulgidum</name>
    <dbReference type="NCBI Taxonomy" id="201973"/>
    <lineage>
        <taxon>Bacteria</taxon>
        <taxon>Bacillati</taxon>
        <taxon>Bacillota</taxon>
        <taxon>Bacilli</taxon>
        <taxon>Bacillales</taxon>
        <taxon>Thermoactinomycetaceae</taxon>
        <taxon>Planifilum</taxon>
    </lineage>
</organism>
<sequence length="216" mass="25266">MTEANTKQVVFDPDSQRIEMIFNFPVYPERKDIRLRSAGEVARRALALHMLLGVIFYEEPEKVVNWAIDEGMWDYLSPREQEIFRMPLSDLSPAEKKREQRALQSNLLTWRIEGLQALLWSIGRVDELDMPIERCDGSDMSEALPALGESVRPFIASARLRPSEEMVHMLEEHLQLYNQQVEAYEKGEKHPFDTMITYERIHALNWVCGLIDEWDD</sequence>
<dbReference type="OrthoDB" id="4399984at2"/>
<proteinExistence type="predicted"/>
<dbReference type="EMBL" id="FOOK01000018">
    <property type="protein sequence ID" value="SFG15363.1"/>
    <property type="molecule type" value="Genomic_DNA"/>
</dbReference>
<protein>
    <recommendedName>
        <fullName evidence="3">DUF4272 domain-containing protein</fullName>
    </recommendedName>
</protein>
<reference evidence="1 2" key="1">
    <citation type="submission" date="2016-10" db="EMBL/GenBank/DDBJ databases">
        <authorList>
            <person name="de Groot N.N."/>
        </authorList>
    </citation>
    <scope>NUCLEOTIDE SEQUENCE [LARGE SCALE GENOMIC DNA]</scope>
    <source>
        <strain evidence="1 2">DSM 44945</strain>
    </source>
</reference>
<evidence type="ECO:0008006" key="3">
    <source>
        <dbReference type="Google" id="ProtNLM"/>
    </source>
</evidence>
<dbReference type="RefSeq" id="WP_092038808.1">
    <property type="nucleotide sequence ID" value="NZ_FOOK01000018.1"/>
</dbReference>
<dbReference type="AlphaFoldDB" id="A0A1I2PIV9"/>
<keyword evidence="2" id="KW-1185">Reference proteome</keyword>
<accession>A0A1I2PIV9</accession>